<feature type="region of interest" description="Disordered" evidence="1">
    <location>
        <begin position="346"/>
        <end position="366"/>
    </location>
</feature>
<feature type="region of interest" description="Disordered" evidence="1">
    <location>
        <begin position="255"/>
        <end position="329"/>
    </location>
</feature>
<organism evidence="2 3">
    <name type="scientific">Tolypocladium paradoxum</name>
    <dbReference type="NCBI Taxonomy" id="94208"/>
    <lineage>
        <taxon>Eukaryota</taxon>
        <taxon>Fungi</taxon>
        <taxon>Dikarya</taxon>
        <taxon>Ascomycota</taxon>
        <taxon>Pezizomycotina</taxon>
        <taxon>Sordariomycetes</taxon>
        <taxon>Hypocreomycetidae</taxon>
        <taxon>Hypocreales</taxon>
        <taxon>Ophiocordycipitaceae</taxon>
        <taxon>Tolypocladium</taxon>
    </lineage>
</organism>
<feature type="compositionally biased region" description="Polar residues" evidence="1">
    <location>
        <begin position="77"/>
        <end position="92"/>
    </location>
</feature>
<dbReference type="EMBL" id="PKSG01000918">
    <property type="protein sequence ID" value="POR32081.1"/>
    <property type="molecule type" value="Genomic_DNA"/>
</dbReference>
<feature type="compositionally biased region" description="Low complexity" evidence="1">
    <location>
        <begin position="448"/>
        <end position="460"/>
    </location>
</feature>
<feature type="region of interest" description="Disordered" evidence="1">
    <location>
        <begin position="634"/>
        <end position="666"/>
    </location>
</feature>
<feature type="region of interest" description="Disordered" evidence="1">
    <location>
        <begin position="433"/>
        <end position="536"/>
    </location>
</feature>
<feature type="region of interest" description="Disordered" evidence="1">
    <location>
        <begin position="1"/>
        <end position="210"/>
    </location>
</feature>
<comment type="caution">
    <text evidence="2">The sequence shown here is derived from an EMBL/GenBank/DDBJ whole genome shotgun (WGS) entry which is preliminary data.</text>
</comment>
<dbReference type="Proteomes" id="UP000237481">
    <property type="component" value="Unassembled WGS sequence"/>
</dbReference>
<accession>A0A2S4KPG8</accession>
<gene>
    <name evidence="2" type="ORF">TPAR_07729</name>
</gene>
<feature type="compositionally biased region" description="Polar residues" evidence="1">
    <location>
        <begin position="498"/>
        <end position="529"/>
    </location>
</feature>
<dbReference type="OrthoDB" id="5428925at2759"/>
<evidence type="ECO:0000313" key="2">
    <source>
        <dbReference type="EMBL" id="POR32081.1"/>
    </source>
</evidence>
<feature type="compositionally biased region" description="Basic and acidic residues" evidence="1">
    <location>
        <begin position="54"/>
        <end position="75"/>
    </location>
</feature>
<dbReference type="AlphaFoldDB" id="A0A2S4KPG8"/>
<evidence type="ECO:0000313" key="3">
    <source>
        <dbReference type="Proteomes" id="UP000237481"/>
    </source>
</evidence>
<proteinExistence type="predicted"/>
<dbReference type="STRING" id="94208.A0A2S4KPG8"/>
<keyword evidence="3" id="KW-1185">Reference proteome</keyword>
<feature type="region of interest" description="Disordered" evidence="1">
    <location>
        <begin position="584"/>
        <end position="615"/>
    </location>
</feature>
<evidence type="ECO:0000256" key="1">
    <source>
        <dbReference type="SAM" id="MobiDB-lite"/>
    </source>
</evidence>
<reference evidence="2 3" key="1">
    <citation type="submission" date="2018-01" db="EMBL/GenBank/DDBJ databases">
        <title>Harnessing the power of phylogenomics to disentangle the directionality and signatures of interkingdom host jumping in the parasitic fungal genus Tolypocladium.</title>
        <authorList>
            <person name="Quandt C.A."/>
            <person name="Patterson W."/>
            <person name="Spatafora J.W."/>
        </authorList>
    </citation>
    <scope>NUCLEOTIDE SEQUENCE [LARGE SCALE GENOMIC DNA]</scope>
    <source>
        <strain evidence="2 3">NRBC 100945</strain>
    </source>
</reference>
<feature type="compositionally biased region" description="Low complexity" evidence="1">
    <location>
        <begin position="1"/>
        <end position="11"/>
    </location>
</feature>
<sequence length="696" mass="75418">MPWKAAAGAAPGPRPRTGNRSIRGQISGPIPIPDPMDDEFPMRDPGAAMATPLDGHESRVNDDKADAHAMVHDQRPQPANISFANSSRTGATGSVPDDMEAFLDTTPSGSRSASTRRESRKRVTKPARDLRESAISSGTAPLRGGKEGPQRKKSTFRSALSRLFGRRKKNSFAETSDTSGRPTYAAASNEHHRSDPTGEVSPFKALEPKRSASLPITEYDRALRSHSIGPEDVMAIQSARNSLNADMKLSGKRAGAFDASTTRPAGPRWTEGKQFTGLSPRPASSHDRGTRLADYSEDPNEIGRAITSDARGLRRRSRSLSAFPTAESAVPVVARRRSDEIRHWRESYDPPVMSPVPSSSPEIEDLGALGANEPEAVVEERPRTPVVPFTFEDVHSMKEVAGLKIIEAASLDSRICSLESRTSRLEQFVTQLSKSVTGSGSHIDPRSRASPSAPASEPAATSQQYSYRTGNEGRGSPTRPSTRHSDASKMTFGDGSSGPETTPRATLQLAVPNSNRPTSVTTIRGATNPPSIPKEMEGTITMDHYTTLMSLLETERSARGALECQVRKLGHQISLMNRLPSYAHPAQSEAPSVDRSVGETSVFDHDDEDEDDRGINGRRRSRLILRLEDSNLTVGGRDDDEYTESFATPNEDARGIDAFSDEQDPARKSVARALSLSRLELGQPPAAMHQVQPQAI</sequence>
<name>A0A2S4KPG8_9HYPO</name>
<feature type="compositionally biased region" description="Polar residues" evidence="1">
    <location>
        <begin position="172"/>
        <end position="181"/>
    </location>
</feature>
<protein>
    <submittedName>
        <fullName evidence="2">Uncharacterized protein</fullName>
    </submittedName>
</protein>